<evidence type="ECO:0000313" key="3">
    <source>
        <dbReference type="Proteomes" id="UP000294192"/>
    </source>
</evidence>
<gene>
    <name evidence="2" type="ORF">C4B24_01105</name>
</gene>
<feature type="transmembrane region" description="Helical" evidence="1">
    <location>
        <begin position="110"/>
        <end position="133"/>
    </location>
</feature>
<keyword evidence="3" id="KW-1185">Reference proteome</keyword>
<reference evidence="2 3" key="1">
    <citation type="submission" date="2018-02" db="EMBL/GenBank/DDBJ databases">
        <title>Mycoplasma marinum and Mycoplasma todarodis sp. nov., moderately halophilic and psychrotolerant mycoplasmas isolated from cephalopods.</title>
        <authorList>
            <person name="Viver T."/>
        </authorList>
    </citation>
    <scope>NUCLEOTIDE SEQUENCE [LARGE SCALE GENOMIC DNA]</scope>
    <source>
        <strain evidence="2 3">PE</strain>
    </source>
</reference>
<evidence type="ECO:0000313" key="2">
    <source>
        <dbReference type="EMBL" id="TCG11732.1"/>
    </source>
</evidence>
<organism evidence="2 3">
    <name type="scientific">Mycoplasma marinum</name>
    <dbReference type="NCBI Taxonomy" id="1937190"/>
    <lineage>
        <taxon>Bacteria</taxon>
        <taxon>Bacillati</taxon>
        <taxon>Mycoplasmatota</taxon>
        <taxon>Mollicutes</taxon>
        <taxon>Mycoplasmataceae</taxon>
        <taxon>Mycoplasma</taxon>
    </lineage>
</organism>
<protein>
    <recommendedName>
        <fullName evidence="4">ECF transporter S component</fullName>
    </recommendedName>
</protein>
<feature type="transmembrane region" description="Helical" evidence="1">
    <location>
        <begin position="145"/>
        <end position="165"/>
    </location>
</feature>
<dbReference type="AlphaFoldDB" id="A0A4R0XVG2"/>
<accession>A0A4R0XVG2</accession>
<feature type="transmembrane region" description="Helical" evidence="1">
    <location>
        <begin position="47"/>
        <end position="67"/>
    </location>
</feature>
<sequence>MNKIKSKKNNWYQYNHIKQIAISGLMVGVAVIVGFFGYFPLAGGNVYLLAAVIFLFPLVLKLPYAILSTISAVIMVDSLTGYIAFTWISIIAYVGAILIIWTMGLLKIKIIFLLSTLVASAYLIFIFLSLEWIIFGKSYALKDAIATTIQMSIVLPIVYIFYIPIKKSVKFVI</sequence>
<keyword evidence="1" id="KW-0472">Membrane</keyword>
<dbReference type="OrthoDB" id="9962921at2"/>
<comment type="caution">
    <text evidence="2">The sequence shown here is derived from an EMBL/GenBank/DDBJ whole genome shotgun (WGS) entry which is preliminary data.</text>
</comment>
<keyword evidence="1" id="KW-1133">Transmembrane helix</keyword>
<proteinExistence type="predicted"/>
<dbReference type="RefSeq" id="WP_131598509.1">
    <property type="nucleotide sequence ID" value="NZ_PSZO01000003.1"/>
</dbReference>
<dbReference type="EMBL" id="PSZO01000003">
    <property type="protein sequence ID" value="TCG11732.1"/>
    <property type="molecule type" value="Genomic_DNA"/>
</dbReference>
<dbReference type="Proteomes" id="UP000294192">
    <property type="component" value="Unassembled WGS sequence"/>
</dbReference>
<evidence type="ECO:0008006" key="4">
    <source>
        <dbReference type="Google" id="ProtNLM"/>
    </source>
</evidence>
<feature type="transmembrane region" description="Helical" evidence="1">
    <location>
        <begin position="20"/>
        <end position="41"/>
    </location>
</feature>
<feature type="transmembrane region" description="Helical" evidence="1">
    <location>
        <begin position="79"/>
        <end position="104"/>
    </location>
</feature>
<keyword evidence="1" id="KW-0812">Transmembrane</keyword>
<evidence type="ECO:0000256" key="1">
    <source>
        <dbReference type="SAM" id="Phobius"/>
    </source>
</evidence>
<name>A0A4R0XVG2_9MOLU</name>
<dbReference type="Gene3D" id="1.10.1760.20">
    <property type="match status" value="1"/>
</dbReference>